<sequence length="253" mass="25628">MSTPAGIPTYTSAPVSSRQEEGTHASTSQPEPASIESSTTAASQPANTPAMATAPPYPPIYATAQPGDPPAQPGAAPNLPAPTAGTTQPGNLTATPTTTFPTATSTQSPPPPQPGTVPQTSPPAVHSPVPPPPKAGEAKTPSQPPAPAPAPASQHPTPFFKQSYSYQPSHPSIPNSTSSPYSSVHQTHAGASSSRSSGLPLHSDSGGGGGANDIFQDEPSFMSTAKSWIQSAGAKLADVEAEVWKRINNAHEK</sequence>
<accession>A0A1V6PDI1</accession>
<dbReference type="EMBL" id="MDYL01000008">
    <property type="protein sequence ID" value="OQD75140.1"/>
    <property type="molecule type" value="Genomic_DNA"/>
</dbReference>
<feature type="compositionally biased region" description="Polar residues" evidence="1">
    <location>
        <begin position="160"/>
        <end position="170"/>
    </location>
</feature>
<evidence type="ECO:0000256" key="1">
    <source>
        <dbReference type="SAM" id="MobiDB-lite"/>
    </source>
</evidence>
<feature type="compositionally biased region" description="Low complexity" evidence="1">
    <location>
        <begin position="172"/>
        <end position="204"/>
    </location>
</feature>
<name>A0A1V6PDI1_PENDC</name>
<feature type="compositionally biased region" description="Polar residues" evidence="1">
    <location>
        <begin position="24"/>
        <end position="44"/>
    </location>
</feature>
<dbReference type="OrthoDB" id="4526754at2759"/>
<dbReference type="AlphaFoldDB" id="A0A1V6PDI1"/>
<feature type="compositionally biased region" description="Low complexity" evidence="1">
    <location>
        <begin position="45"/>
        <end position="66"/>
    </location>
</feature>
<feature type="compositionally biased region" description="Polar residues" evidence="1">
    <location>
        <begin position="1"/>
        <end position="17"/>
    </location>
</feature>
<feature type="compositionally biased region" description="Low complexity" evidence="1">
    <location>
        <begin position="116"/>
        <end position="127"/>
    </location>
</feature>
<evidence type="ECO:0000313" key="2">
    <source>
        <dbReference type="EMBL" id="OQD75140.1"/>
    </source>
</evidence>
<protein>
    <submittedName>
        <fullName evidence="2">Uncharacterized protein</fullName>
    </submittedName>
</protein>
<organism evidence="2 3">
    <name type="scientific">Penicillium decumbens</name>
    <dbReference type="NCBI Taxonomy" id="69771"/>
    <lineage>
        <taxon>Eukaryota</taxon>
        <taxon>Fungi</taxon>
        <taxon>Dikarya</taxon>
        <taxon>Ascomycota</taxon>
        <taxon>Pezizomycotina</taxon>
        <taxon>Eurotiomycetes</taxon>
        <taxon>Eurotiomycetidae</taxon>
        <taxon>Eurotiales</taxon>
        <taxon>Aspergillaceae</taxon>
        <taxon>Penicillium</taxon>
    </lineage>
</organism>
<keyword evidence="3" id="KW-1185">Reference proteome</keyword>
<evidence type="ECO:0000313" key="3">
    <source>
        <dbReference type="Proteomes" id="UP000191522"/>
    </source>
</evidence>
<feature type="compositionally biased region" description="Low complexity" evidence="1">
    <location>
        <begin position="86"/>
        <end position="107"/>
    </location>
</feature>
<dbReference type="STRING" id="69771.A0A1V6PDI1"/>
<reference evidence="3" key="1">
    <citation type="journal article" date="2017" name="Nat. Microbiol.">
        <title>Global analysis of biosynthetic gene clusters reveals vast potential of secondary metabolite production in Penicillium species.</title>
        <authorList>
            <person name="Nielsen J.C."/>
            <person name="Grijseels S."/>
            <person name="Prigent S."/>
            <person name="Ji B."/>
            <person name="Dainat J."/>
            <person name="Nielsen K.F."/>
            <person name="Frisvad J.C."/>
            <person name="Workman M."/>
            <person name="Nielsen J."/>
        </authorList>
    </citation>
    <scope>NUCLEOTIDE SEQUENCE [LARGE SCALE GENOMIC DNA]</scope>
    <source>
        <strain evidence="3">IBT 11843</strain>
    </source>
</reference>
<proteinExistence type="predicted"/>
<gene>
    <name evidence="2" type="ORF">PENDEC_c008G00657</name>
</gene>
<feature type="region of interest" description="Disordered" evidence="1">
    <location>
        <begin position="1"/>
        <end position="218"/>
    </location>
</feature>
<comment type="caution">
    <text evidence="2">The sequence shown here is derived from an EMBL/GenBank/DDBJ whole genome shotgun (WGS) entry which is preliminary data.</text>
</comment>
<dbReference type="Proteomes" id="UP000191522">
    <property type="component" value="Unassembled WGS sequence"/>
</dbReference>
<dbReference type="OMA" id="SHPPGYQ"/>